<dbReference type="PANTHER" id="PTHR34473:SF3">
    <property type="entry name" value="TRANSMEMBRANE PROTEIN-RELATED"/>
    <property type="match status" value="1"/>
</dbReference>
<dbReference type="Pfam" id="PF03703">
    <property type="entry name" value="bPH_2"/>
    <property type="match status" value="1"/>
</dbReference>
<keyword evidence="1" id="KW-0812">Transmembrane</keyword>
<protein>
    <recommendedName>
        <fullName evidence="2">YdbS-like PH domain-containing protein</fullName>
    </recommendedName>
</protein>
<organism evidence="3 4">
    <name type="scientific">Aeromicrobium erythreum</name>
    <dbReference type="NCBI Taxonomy" id="2041"/>
    <lineage>
        <taxon>Bacteria</taxon>
        <taxon>Bacillati</taxon>
        <taxon>Actinomycetota</taxon>
        <taxon>Actinomycetes</taxon>
        <taxon>Propionibacteriales</taxon>
        <taxon>Nocardioidaceae</taxon>
        <taxon>Aeromicrobium</taxon>
    </lineage>
</organism>
<dbReference type="KEGG" id="aer:AERYTH_07245"/>
<dbReference type="EMBL" id="CP011502">
    <property type="protein sequence ID" value="ALX04499.1"/>
    <property type="molecule type" value="Genomic_DNA"/>
</dbReference>
<proteinExistence type="predicted"/>
<keyword evidence="1" id="KW-1133">Transmembrane helix</keyword>
<feature type="domain" description="YdbS-like PH" evidence="2">
    <location>
        <begin position="56"/>
        <end position="133"/>
    </location>
</feature>
<dbReference type="PANTHER" id="PTHR34473">
    <property type="entry name" value="UPF0699 TRANSMEMBRANE PROTEIN YDBS"/>
    <property type="match status" value="1"/>
</dbReference>
<evidence type="ECO:0000256" key="1">
    <source>
        <dbReference type="SAM" id="Phobius"/>
    </source>
</evidence>
<name>A0A0U3KHS6_9ACTN</name>
<dbReference type="InterPro" id="IPR005182">
    <property type="entry name" value="YdbS-like_PH"/>
</dbReference>
<accession>A0A0U3KHS6</accession>
<dbReference type="AlphaFoldDB" id="A0A0U3KHS6"/>
<sequence>MLAAPLAVLGVVAVAGAALGPAAGVPTGWVVLLAAVAVVLLGAAAALWWWAERNRRSWGWAESQDDLLVTSGVMFRRLVVVPYGRVQFVDVEAGPVERRLGITRVTLHTASTETAAQVPGVPADEARRLRDRLTDLGRAHDAGV</sequence>
<evidence type="ECO:0000313" key="4">
    <source>
        <dbReference type="Proteomes" id="UP000067689"/>
    </source>
</evidence>
<dbReference type="PATRIC" id="fig|2041.4.peg.1521"/>
<keyword evidence="4" id="KW-1185">Reference proteome</keyword>
<reference evidence="3 4" key="1">
    <citation type="journal article" date="1991" name="Int. J. Syst. Bacteriol.">
        <title>Description of the erythromycin-producing bacterium Arthrobacter sp. strain NRRL B-3381 as Aeromicrobium erythreum gen. nov., sp. nov.</title>
        <authorList>
            <person name="Miller E.S."/>
            <person name="Woese C.R."/>
            <person name="Brenner S."/>
        </authorList>
    </citation>
    <scope>NUCLEOTIDE SEQUENCE [LARGE SCALE GENOMIC DNA]</scope>
    <source>
        <strain evidence="3 4">AR18</strain>
    </source>
</reference>
<dbReference type="STRING" id="2041.AERYTH_07245"/>
<keyword evidence="1" id="KW-0472">Membrane</keyword>
<feature type="transmembrane region" description="Helical" evidence="1">
    <location>
        <begin position="27"/>
        <end position="50"/>
    </location>
</feature>
<evidence type="ECO:0000313" key="3">
    <source>
        <dbReference type="EMBL" id="ALX04499.1"/>
    </source>
</evidence>
<dbReference type="Proteomes" id="UP000067689">
    <property type="component" value="Chromosome"/>
</dbReference>
<evidence type="ECO:0000259" key="2">
    <source>
        <dbReference type="Pfam" id="PF03703"/>
    </source>
</evidence>
<gene>
    <name evidence="3" type="ORF">AERYTH_07245</name>
</gene>